<proteinExistence type="predicted"/>
<protein>
    <submittedName>
        <fullName evidence="2">Uncharacterized protein</fullName>
    </submittedName>
</protein>
<reference evidence="2 3" key="1">
    <citation type="submission" date="2018-11" db="EMBL/GenBank/DDBJ databases">
        <authorList>
            <consortium name="Pathogen Informatics"/>
        </authorList>
    </citation>
    <scope>NUCLEOTIDE SEQUENCE [LARGE SCALE GENOMIC DNA]</scope>
</reference>
<accession>A0A3P6SXE8</accession>
<evidence type="ECO:0000313" key="2">
    <source>
        <dbReference type="EMBL" id="VDK58141.1"/>
    </source>
</evidence>
<evidence type="ECO:0000256" key="1">
    <source>
        <dbReference type="SAM" id="MobiDB-lite"/>
    </source>
</evidence>
<organism evidence="2 3">
    <name type="scientific">Cylicostephanus goldi</name>
    <name type="common">Nematode worm</name>
    <dbReference type="NCBI Taxonomy" id="71465"/>
    <lineage>
        <taxon>Eukaryota</taxon>
        <taxon>Metazoa</taxon>
        <taxon>Ecdysozoa</taxon>
        <taxon>Nematoda</taxon>
        <taxon>Chromadorea</taxon>
        <taxon>Rhabditida</taxon>
        <taxon>Rhabditina</taxon>
        <taxon>Rhabditomorpha</taxon>
        <taxon>Strongyloidea</taxon>
        <taxon>Strongylidae</taxon>
        <taxon>Cylicostephanus</taxon>
    </lineage>
</organism>
<keyword evidence="3" id="KW-1185">Reference proteome</keyword>
<sequence length="47" mass="4879">MKQANEEADEMSEVMSRLTDGLGPMGLGGGSTVASLAGVNVSPRQNW</sequence>
<feature type="region of interest" description="Disordered" evidence="1">
    <location>
        <begin position="1"/>
        <end position="26"/>
    </location>
</feature>
<gene>
    <name evidence="2" type="ORF">CGOC_LOCUS4229</name>
</gene>
<name>A0A3P6SXE8_CYLGO</name>
<evidence type="ECO:0000313" key="3">
    <source>
        <dbReference type="Proteomes" id="UP000271889"/>
    </source>
</evidence>
<feature type="compositionally biased region" description="Acidic residues" evidence="1">
    <location>
        <begin position="1"/>
        <end position="12"/>
    </location>
</feature>
<dbReference type="EMBL" id="UYRV01011450">
    <property type="protein sequence ID" value="VDK58141.1"/>
    <property type="molecule type" value="Genomic_DNA"/>
</dbReference>
<dbReference type="Proteomes" id="UP000271889">
    <property type="component" value="Unassembled WGS sequence"/>
</dbReference>
<dbReference type="AlphaFoldDB" id="A0A3P6SXE8"/>